<dbReference type="Proteomes" id="UP001215598">
    <property type="component" value="Unassembled WGS sequence"/>
</dbReference>
<evidence type="ECO:0000313" key="1">
    <source>
        <dbReference type="EMBL" id="KAJ7708568.1"/>
    </source>
</evidence>
<sequence length="210" mass="23852">MEEILRVLQGTTVAFKRPPASVKLAPSDNGQSLAAVFFEHPETYEKHVRPDGRTRSWGLYPMMHQMTYVPLNWDTKLVRPEDQFMSGVLARRKLQLKQVDLGDLTHRDYVLRIHMPGGMSLGVLQDKVLAPLMGWVRNFHAHILTDYRDNTQYGPKNSTAIDMMHIDASGYDFLEGVLDRGFIVGRRVRRLGFNVGWTGTDACLPGSLEI</sequence>
<comment type="caution">
    <text evidence="1">The sequence shown here is derived from an EMBL/GenBank/DDBJ whole genome shotgun (WGS) entry which is preliminary data.</text>
</comment>
<dbReference type="AlphaFoldDB" id="A0AAD7GZ62"/>
<proteinExistence type="predicted"/>
<reference evidence="1" key="1">
    <citation type="submission" date="2023-03" db="EMBL/GenBank/DDBJ databases">
        <title>Massive genome expansion in bonnet fungi (Mycena s.s.) driven by repeated elements and novel gene families across ecological guilds.</title>
        <authorList>
            <consortium name="Lawrence Berkeley National Laboratory"/>
            <person name="Harder C.B."/>
            <person name="Miyauchi S."/>
            <person name="Viragh M."/>
            <person name="Kuo A."/>
            <person name="Thoen E."/>
            <person name="Andreopoulos B."/>
            <person name="Lu D."/>
            <person name="Skrede I."/>
            <person name="Drula E."/>
            <person name="Henrissat B."/>
            <person name="Morin E."/>
            <person name="Kohler A."/>
            <person name="Barry K."/>
            <person name="LaButti K."/>
            <person name="Morin E."/>
            <person name="Salamov A."/>
            <person name="Lipzen A."/>
            <person name="Mereny Z."/>
            <person name="Hegedus B."/>
            <person name="Baldrian P."/>
            <person name="Stursova M."/>
            <person name="Weitz H."/>
            <person name="Taylor A."/>
            <person name="Grigoriev I.V."/>
            <person name="Nagy L.G."/>
            <person name="Martin F."/>
            <person name="Kauserud H."/>
        </authorList>
    </citation>
    <scope>NUCLEOTIDE SEQUENCE</scope>
    <source>
        <strain evidence="1">CBHHK182m</strain>
    </source>
</reference>
<name>A0AAD7GZ62_9AGAR</name>
<dbReference type="EMBL" id="JARKIB010000430">
    <property type="protein sequence ID" value="KAJ7708568.1"/>
    <property type="molecule type" value="Genomic_DNA"/>
</dbReference>
<keyword evidence="2" id="KW-1185">Reference proteome</keyword>
<evidence type="ECO:0000313" key="2">
    <source>
        <dbReference type="Proteomes" id="UP001215598"/>
    </source>
</evidence>
<gene>
    <name evidence="1" type="ORF">B0H16DRAFT_1822919</name>
</gene>
<accession>A0AAD7GZ62</accession>
<protein>
    <submittedName>
        <fullName evidence="1">Uncharacterized protein</fullName>
    </submittedName>
</protein>
<organism evidence="1 2">
    <name type="scientific">Mycena metata</name>
    <dbReference type="NCBI Taxonomy" id="1033252"/>
    <lineage>
        <taxon>Eukaryota</taxon>
        <taxon>Fungi</taxon>
        <taxon>Dikarya</taxon>
        <taxon>Basidiomycota</taxon>
        <taxon>Agaricomycotina</taxon>
        <taxon>Agaricomycetes</taxon>
        <taxon>Agaricomycetidae</taxon>
        <taxon>Agaricales</taxon>
        <taxon>Marasmiineae</taxon>
        <taxon>Mycenaceae</taxon>
        <taxon>Mycena</taxon>
    </lineage>
</organism>